<proteinExistence type="predicted"/>
<accession>A0A9N9IVI1</accession>
<reference evidence="1" key="1">
    <citation type="submission" date="2021-06" db="EMBL/GenBank/DDBJ databases">
        <authorList>
            <person name="Kallberg Y."/>
            <person name="Tangrot J."/>
            <person name="Rosling A."/>
        </authorList>
    </citation>
    <scope>NUCLEOTIDE SEQUENCE</scope>
    <source>
        <strain evidence="1">CL551</strain>
    </source>
</reference>
<protein>
    <submittedName>
        <fullName evidence="1">18101_t:CDS:1</fullName>
    </submittedName>
</protein>
<dbReference type="AlphaFoldDB" id="A0A9N9IVI1"/>
<dbReference type="Proteomes" id="UP000789342">
    <property type="component" value="Unassembled WGS sequence"/>
</dbReference>
<evidence type="ECO:0000313" key="2">
    <source>
        <dbReference type="Proteomes" id="UP000789342"/>
    </source>
</evidence>
<sequence length="117" mass="13716">MCELDNEDKSLNKIEMDYEINYDNMNSEIMNKGKEVERYEVKKNEEKKDSGDLFFDLLDSSRLMKDSNQGCFDKQLFEQAIVIGEKLSTISGIDLCFRAMRLIKEKYPEILVTLEKP</sequence>
<evidence type="ECO:0000313" key="1">
    <source>
        <dbReference type="EMBL" id="CAG8748367.1"/>
    </source>
</evidence>
<gene>
    <name evidence="1" type="ORF">AMORRO_LOCUS15186</name>
</gene>
<keyword evidence="2" id="KW-1185">Reference proteome</keyword>
<comment type="caution">
    <text evidence="1">The sequence shown here is derived from an EMBL/GenBank/DDBJ whole genome shotgun (WGS) entry which is preliminary data.</text>
</comment>
<name>A0A9N9IVI1_9GLOM</name>
<dbReference type="EMBL" id="CAJVPV010034163">
    <property type="protein sequence ID" value="CAG8748367.1"/>
    <property type="molecule type" value="Genomic_DNA"/>
</dbReference>
<organism evidence="1 2">
    <name type="scientific">Acaulospora morrowiae</name>
    <dbReference type="NCBI Taxonomy" id="94023"/>
    <lineage>
        <taxon>Eukaryota</taxon>
        <taxon>Fungi</taxon>
        <taxon>Fungi incertae sedis</taxon>
        <taxon>Mucoromycota</taxon>
        <taxon>Glomeromycotina</taxon>
        <taxon>Glomeromycetes</taxon>
        <taxon>Diversisporales</taxon>
        <taxon>Acaulosporaceae</taxon>
        <taxon>Acaulospora</taxon>
    </lineage>
</organism>